<dbReference type="EMBL" id="JANIEX010000034">
    <property type="protein sequence ID" value="KAJ3575538.1"/>
    <property type="molecule type" value="Genomic_DNA"/>
</dbReference>
<reference evidence="8" key="1">
    <citation type="submission" date="2022-07" db="EMBL/GenBank/DDBJ databases">
        <title>Genome Sequence of Leucocoprinus birnbaumii.</title>
        <authorList>
            <person name="Buettner E."/>
        </authorList>
    </citation>
    <scope>NUCLEOTIDE SEQUENCE</scope>
    <source>
        <strain evidence="8">VT141</strain>
    </source>
</reference>
<dbReference type="PANTHER" id="PTHR46300:SF7">
    <property type="entry name" value="P450, PUTATIVE (EUROFUNG)-RELATED"/>
    <property type="match status" value="1"/>
</dbReference>
<dbReference type="GO" id="GO:0020037">
    <property type="term" value="F:heme binding"/>
    <property type="evidence" value="ECO:0007669"/>
    <property type="project" value="InterPro"/>
</dbReference>
<accession>A0AAD5YV83</accession>
<evidence type="ECO:0000313" key="9">
    <source>
        <dbReference type="Proteomes" id="UP001213000"/>
    </source>
</evidence>
<comment type="caution">
    <text evidence="8">The sequence shown here is derived from an EMBL/GenBank/DDBJ whole genome shotgun (WGS) entry which is preliminary data.</text>
</comment>
<keyword evidence="9" id="KW-1185">Reference proteome</keyword>
<evidence type="ECO:0000256" key="6">
    <source>
        <dbReference type="ARBA" id="ARBA00023004"/>
    </source>
</evidence>
<dbReference type="GO" id="GO:0005506">
    <property type="term" value="F:iron ion binding"/>
    <property type="evidence" value="ECO:0007669"/>
    <property type="project" value="InterPro"/>
</dbReference>
<protein>
    <recommendedName>
        <fullName evidence="10">Cytochrome P450</fullName>
    </recommendedName>
</protein>
<dbReference type="InterPro" id="IPR036396">
    <property type="entry name" value="Cyt_P450_sf"/>
</dbReference>
<evidence type="ECO:0000256" key="5">
    <source>
        <dbReference type="ARBA" id="ARBA00023002"/>
    </source>
</evidence>
<evidence type="ECO:0000256" key="7">
    <source>
        <dbReference type="ARBA" id="ARBA00023033"/>
    </source>
</evidence>
<evidence type="ECO:0000256" key="4">
    <source>
        <dbReference type="ARBA" id="ARBA00022723"/>
    </source>
</evidence>
<evidence type="ECO:0000256" key="1">
    <source>
        <dbReference type="ARBA" id="ARBA00001971"/>
    </source>
</evidence>
<keyword evidence="3" id="KW-0349">Heme</keyword>
<dbReference type="PANTHER" id="PTHR46300">
    <property type="entry name" value="P450, PUTATIVE (EUROFUNG)-RELATED-RELATED"/>
    <property type="match status" value="1"/>
</dbReference>
<dbReference type="Proteomes" id="UP001213000">
    <property type="component" value="Unassembled WGS sequence"/>
</dbReference>
<dbReference type="InterPro" id="IPR001128">
    <property type="entry name" value="Cyt_P450"/>
</dbReference>
<dbReference type="InterPro" id="IPR050364">
    <property type="entry name" value="Cytochrome_P450_fung"/>
</dbReference>
<dbReference type="SUPFAM" id="SSF48264">
    <property type="entry name" value="Cytochrome P450"/>
    <property type="match status" value="1"/>
</dbReference>
<dbReference type="GO" id="GO:0004497">
    <property type="term" value="F:monooxygenase activity"/>
    <property type="evidence" value="ECO:0007669"/>
    <property type="project" value="UniProtKB-KW"/>
</dbReference>
<evidence type="ECO:0000256" key="2">
    <source>
        <dbReference type="ARBA" id="ARBA00010617"/>
    </source>
</evidence>
<comment type="similarity">
    <text evidence="2">Belongs to the cytochrome P450 family.</text>
</comment>
<dbReference type="AlphaFoldDB" id="A0AAD5YV83"/>
<evidence type="ECO:0008006" key="10">
    <source>
        <dbReference type="Google" id="ProtNLM"/>
    </source>
</evidence>
<dbReference type="GO" id="GO:0016705">
    <property type="term" value="F:oxidoreductase activity, acting on paired donors, with incorporation or reduction of molecular oxygen"/>
    <property type="evidence" value="ECO:0007669"/>
    <property type="project" value="InterPro"/>
</dbReference>
<sequence length="445" mass="49739">MVITRSVIDLKTAKSGKVISNATAMVQSEIVGGPELALHVSNSFFSPASRLADPDRFFWQHDPYPGNVNVKIATASFERGIDSLGKTGKNFLAVERDRERMEYSLWATCDFFRSAKDIPNPFGKKAVVNLIGSGYSGAADFHHNFLASAYLLLLPPVLSFDILFFLSMTGLSYLDYTLLGAGVYLLNSYLKQQRLPAPLPPGPRGLPIIGNAADMPTQKDWLTYAEWGRKYGGIASVNVMGQPIIIVNSADVMQELDKKGALYSDRPRLEMGGELVGYSDTLVLIPYGERFRVYRKNIAKYIGGTAQVKELHPLIESSTRKFLQRTLHNPEDLMAHLRKLQGNIILKLTYGIDVQDGEDPFVALIERANDNFNKASIPGSFLVDFFPVLRTLPEWLPGMGFMETARRWAGDTLEMVEAPYKFTLKQMVSALPRFLHQAHQTLMFF</sequence>
<gene>
    <name evidence="8" type="ORF">NP233_g1042</name>
</gene>
<organism evidence="8 9">
    <name type="scientific">Leucocoprinus birnbaumii</name>
    <dbReference type="NCBI Taxonomy" id="56174"/>
    <lineage>
        <taxon>Eukaryota</taxon>
        <taxon>Fungi</taxon>
        <taxon>Dikarya</taxon>
        <taxon>Basidiomycota</taxon>
        <taxon>Agaricomycotina</taxon>
        <taxon>Agaricomycetes</taxon>
        <taxon>Agaricomycetidae</taxon>
        <taxon>Agaricales</taxon>
        <taxon>Agaricineae</taxon>
        <taxon>Agaricaceae</taxon>
        <taxon>Leucocoprinus</taxon>
    </lineage>
</organism>
<keyword evidence="6" id="KW-0408">Iron</keyword>
<keyword evidence="5" id="KW-0560">Oxidoreductase</keyword>
<keyword evidence="4" id="KW-0479">Metal-binding</keyword>
<name>A0AAD5YV83_9AGAR</name>
<evidence type="ECO:0000256" key="3">
    <source>
        <dbReference type="ARBA" id="ARBA00022617"/>
    </source>
</evidence>
<evidence type="ECO:0000313" key="8">
    <source>
        <dbReference type="EMBL" id="KAJ3575538.1"/>
    </source>
</evidence>
<comment type="cofactor">
    <cofactor evidence="1">
        <name>heme</name>
        <dbReference type="ChEBI" id="CHEBI:30413"/>
    </cofactor>
</comment>
<dbReference type="Gene3D" id="1.10.630.10">
    <property type="entry name" value="Cytochrome P450"/>
    <property type="match status" value="1"/>
</dbReference>
<proteinExistence type="inferred from homology"/>
<dbReference type="Pfam" id="PF00067">
    <property type="entry name" value="p450"/>
    <property type="match status" value="1"/>
</dbReference>
<keyword evidence="7" id="KW-0503">Monooxygenase</keyword>